<dbReference type="PROSITE" id="PS51272">
    <property type="entry name" value="SLH"/>
    <property type="match status" value="1"/>
</dbReference>
<evidence type="ECO:0000259" key="2">
    <source>
        <dbReference type="PROSITE" id="PS51272"/>
    </source>
</evidence>
<evidence type="ECO:0000313" key="3">
    <source>
        <dbReference type="EMBL" id="GAE88705.1"/>
    </source>
</evidence>
<organism evidence="3 4">
    <name type="scientific">Acetivibrio straminisolvens JCM 21531</name>
    <dbReference type="NCBI Taxonomy" id="1294263"/>
    <lineage>
        <taxon>Bacteria</taxon>
        <taxon>Bacillati</taxon>
        <taxon>Bacillota</taxon>
        <taxon>Clostridia</taxon>
        <taxon>Eubacteriales</taxon>
        <taxon>Oscillospiraceae</taxon>
        <taxon>Acetivibrio</taxon>
    </lineage>
</organism>
<comment type="caution">
    <text evidence="3">The sequence shown here is derived from an EMBL/GenBank/DDBJ whole genome shotgun (WGS) entry which is preliminary data.</text>
</comment>
<dbReference type="Pfam" id="PF00395">
    <property type="entry name" value="SLH"/>
    <property type="match status" value="1"/>
</dbReference>
<name>W4V5I0_9FIRM</name>
<dbReference type="STRING" id="1294263.JCM21531_2171"/>
<dbReference type="AlphaFoldDB" id="W4V5I0"/>
<sequence length="213" mass="23679">MKKEFFNKLRIGISMAVILSFVLPFVLSIPIHAEEEPEKIYYGLKNASAVLDNINFTDVRNSGTWAKEAIYKAAALDIVKGYGNRVFGRTNYVTKEEAIAIIYRVAGREKDAQLAAEALDIARDIEDKKTYAPSMWSDGYLRLAANEGLISREDLEDAFSAEQSELGTGAFLRRAPAQRQEVAYWISKVLGIEPFTGSRKFSTAFGIGPAQIL</sequence>
<reference evidence="3" key="1">
    <citation type="journal article" date="2014" name="Genome Announc.">
        <title>Draft Genome Sequence of Clostridium straminisolvens Strain JCM 21531T, Isolated from a Cellulose-Degrading Bacterial Community.</title>
        <authorList>
            <person name="Yuki M."/>
            <person name="Oshima K."/>
            <person name="Suda W."/>
            <person name="Sakamoto M."/>
            <person name="Kitamura K."/>
            <person name="Iida T."/>
            <person name="Hattori M."/>
            <person name="Ohkuma M."/>
        </authorList>
    </citation>
    <scope>NUCLEOTIDE SEQUENCE [LARGE SCALE GENOMIC DNA]</scope>
    <source>
        <strain evidence="3">JCM 21531</strain>
    </source>
</reference>
<keyword evidence="1" id="KW-0677">Repeat</keyword>
<protein>
    <submittedName>
        <fullName evidence="3">S-layer-like domain protein</fullName>
    </submittedName>
</protein>
<accession>W4V5I0</accession>
<gene>
    <name evidence="3" type="ORF">JCM21531_2171</name>
</gene>
<feature type="domain" description="SLH" evidence="2">
    <location>
        <begin position="53"/>
        <end position="116"/>
    </location>
</feature>
<dbReference type="Proteomes" id="UP000019109">
    <property type="component" value="Unassembled WGS sequence"/>
</dbReference>
<dbReference type="EMBL" id="BAVR01000023">
    <property type="protein sequence ID" value="GAE88705.1"/>
    <property type="molecule type" value="Genomic_DNA"/>
</dbReference>
<evidence type="ECO:0000313" key="4">
    <source>
        <dbReference type="Proteomes" id="UP000019109"/>
    </source>
</evidence>
<dbReference type="InterPro" id="IPR001119">
    <property type="entry name" value="SLH_dom"/>
</dbReference>
<evidence type="ECO:0000256" key="1">
    <source>
        <dbReference type="ARBA" id="ARBA00022737"/>
    </source>
</evidence>
<dbReference type="RefSeq" id="WP_243467404.1">
    <property type="nucleotide sequence ID" value="NZ_BAVR01000023.1"/>
</dbReference>
<keyword evidence="4" id="KW-1185">Reference proteome</keyword>
<proteinExistence type="predicted"/>